<sequence>MHKATGPRMVDHSDFASSIAHKTHLFLAYSRVQIKSSPTVLAGDNLVCRRLGVSAASV</sequence>
<gene>
    <name evidence="1" type="ORF">BaRGS_00025468</name>
</gene>
<name>A0ABD0K895_9CAEN</name>
<dbReference type="EMBL" id="JACVVK020000229">
    <property type="protein sequence ID" value="KAK7483301.1"/>
    <property type="molecule type" value="Genomic_DNA"/>
</dbReference>
<evidence type="ECO:0000313" key="1">
    <source>
        <dbReference type="EMBL" id="KAK7483301.1"/>
    </source>
</evidence>
<organism evidence="1 2">
    <name type="scientific">Batillaria attramentaria</name>
    <dbReference type="NCBI Taxonomy" id="370345"/>
    <lineage>
        <taxon>Eukaryota</taxon>
        <taxon>Metazoa</taxon>
        <taxon>Spiralia</taxon>
        <taxon>Lophotrochozoa</taxon>
        <taxon>Mollusca</taxon>
        <taxon>Gastropoda</taxon>
        <taxon>Caenogastropoda</taxon>
        <taxon>Sorbeoconcha</taxon>
        <taxon>Cerithioidea</taxon>
        <taxon>Batillariidae</taxon>
        <taxon>Batillaria</taxon>
    </lineage>
</organism>
<protein>
    <submittedName>
        <fullName evidence="1">Uncharacterized protein</fullName>
    </submittedName>
</protein>
<evidence type="ECO:0000313" key="2">
    <source>
        <dbReference type="Proteomes" id="UP001519460"/>
    </source>
</evidence>
<accession>A0ABD0K895</accession>
<reference evidence="1 2" key="1">
    <citation type="journal article" date="2023" name="Sci. Data">
        <title>Genome assembly of the Korean intertidal mud-creeper Batillaria attramentaria.</title>
        <authorList>
            <person name="Patra A.K."/>
            <person name="Ho P.T."/>
            <person name="Jun S."/>
            <person name="Lee S.J."/>
            <person name="Kim Y."/>
            <person name="Won Y.J."/>
        </authorList>
    </citation>
    <scope>NUCLEOTIDE SEQUENCE [LARGE SCALE GENOMIC DNA]</scope>
    <source>
        <strain evidence="1">Wonlab-2016</strain>
    </source>
</reference>
<comment type="caution">
    <text evidence="1">The sequence shown here is derived from an EMBL/GenBank/DDBJ whole genome shotgun (WGS) entry which is preliminary data.</text>
</comment>
<dbReference type="Proteomes" id="UP001519460">
    <property type="component" value="Unassembled WGS sequence"/>
</dbReference>
<feature type="non-terminal residue" evidence="1">
    <location>
        <position position="58"/>
    </location>
</feature>
<keyword evidence="2" id="KW-1185">Reference proteome</keyword>
<dbReference type="AlphaFoldDB" id="A0ABD0K895"/>
<proteinExistence type="predicted"/>